<dbReference type="GO" id="GO:0043657">
    <property type="term" value="C:host cell"/>
    <property type="evidence" value="ECO:0007669"/>
    <property type="project" value="UniProtKB-SubCell"/>
</dbReference>
<organism evidence="5 6">
    <name type="scientific">Plasmopara halstedii</name>
    <name type="common">Downy mildew of sunflower</name>
    <dbReference type="NCBI Taxonomy" id="4781"/>
    <lineage>
        <taxon>Eukaryota</taxon>
        <taxon>Sar</taxon>
        <taxon>Stramenopiles</taxon>
        <taxon>Oomycota</taxon>
        <taxon>Peronosporomycetes</taxon>
        <taxon>Peronosporales</taxon>
        <taxon>Peronosporaceae</taxon>
        <taxon>Plasmopara</taxon>
    </lineage>
</organism>
<keyword evidence="3" id="KW-0964">Secreted</keyword>
<evidence type="ECO:0000259" key="4">
    <source>
        <dbReference type="Pfam" id="PF20147"/>
    </source>
</evidence>
<dbReference type="Pfam" id="PF20147">
    <property type="entry name" value="Crinkler"/>
    <property type="match status" value="1"/>
</dbReference>
<dbReference type="OrthoDB" id="165123at2759"/>
<reference evidence="6" key="1">
    <citation type="submission" date="2014-09" db="EMBL/GenBank/DDBJ databases">
        <authorList>
            <person name="Sharma Rahul"/>
            <person name="Thines Marco"/>
        </authorList>
    </citation>
    <scope>NUCLEOTIDE SEQUENCE [LARGE SCALE GENOMIC DNA]</scope>
</reference>
<evidence type="ECO:0000256" key="2">
    <source>
        <dbReference type="ARBA" id="ARBA00004613"/>
    </source>
</evidence>
<dbReference type="AlphaFoldDB" id="A0A0P1AZB5"/>
<keyword evidence="6" id="KW-1185">Reference proteome</keyword>
<proteinExistence type="predicted"/>
<dbReference type="GO" id="GO:0005576">
    <property type="term" value="C:extracellular region"/>
    <property type="evidence" value="ECO:0007669"/>
    <property type="project" value="UniProtKB-SubCell"/>
</dbReference>
<comment type="subcellular location">
    <subcellularLocation>
        <location evidence="1">Host cell</location>
    </subcellularLocation>
    <subcellularLocation>
        <location evidence="2">Secreted</location>
    </subcellularLocation>
</comment>
<name>A0A0P1AZB5_PLAHL</name>
<sequence length="175" mass="19771">MQCVVAVKNFSSVEHGGGKEQSMKLRCGVYGKGSVFSVEIKRNADVESLQKAIVNEKKDVNDCFKVDPAKLMLGKKGKPRGQEGYLKKRDRRPPIVPIVRSSSKTTIAYRIMDWISSDISVANVKYVFFEMPESDVAEEGTFWNRLGRCIDNRYAGCDYDSFLQLVEESATQDRK</sequence>
<evidence type="ECO:0000313" key="5">
    <source>
        <dbReference type="EMBL" id="CEG46498.1"/>
    </source>
</evidence>
<evidence type="ECO:0000313" key="6">
    <source>
        <dbReference type="Proteomes" id="UP000054928"/>
    </source>
</evidence>
<evidence type="ECO:0000256" key="1">
    <source>
        <dbReference type="ARBA" id="ARBA00004340"/>
    </source>
</evidence>
<dbReference type="GeneID" id="36397953"/>
<feature type="domain" description="Crinkler effector protein N-terminal" evidence="4">
    <location>
        <begin position="23"/>
        <end position="75"/>
    </location>
</feature>
<dbReference type="RefSeq" id="XP_024582867.1">
    <property type="nucleotide sequence ID" value="XM_024717361.1"/>
</dbReference>
<protein>
    <recommendedName>
        <fullName evidence="4">Crinkler effector protein N-terminal domain-containing protein</fullName>
    </recommendedName>
</protein>
<dbReference type="InterPro" id="IPR045379">
    <property type="entry name" value="Crinkler_N"/>
</dbReference>
<accession>A0A0P1AZB5</accession>
<dbReference type="EMBL" id="CCYD01002047">
    <property type="protein sequence ID" value="CEG46498.1"/>
    <property type="molecule type" value="Genomic_DNA"/>
</dbReference>
<dbReference type="Proteomes" id="UP000054928">
    <property type="component" value="Unassembled WGS sequence"/>
</dbReference>
<evidence type="ECO:0000256" key="3">
    <source>
        <dbReference type="ARBA" id="ARBA00022525"/>
    </source>
</evidence>